<dbReference type="Gene3D" id="6.10.140.1320">
    <property type="match status" value="1"/>
</dbReference>
<feature type="transmembrane region" description="Helical" evidence="4">
    <location>
        <begin position="47"/>
        <end position="66"/>
    </location>
</feature>
<evidence type="ECO:0000256" key="3">
    <source>
        <dbReference type="ARBA" id="ARBA00023136"/>
    </source>
</evidence>
<evidence type="ECO:0000256" key="2">
    <source>
        <dbReference type="ARBA" id="ARBA00022989"/>
    </source>
</evidence>
<proteinExistence type="predicted"/>
<evidence type="ECO:0000256" key="1">
    <source>
        <dbReference type="ARBA" id="ARBA00022692"/>
    </source>
</evidence>
<keyword evidence="3 4" id="KW-0472">Membrane</keyword>
<dbReference type="EMBL" id="FWFS01000001">
    <property type="protein sequence ID" value="SLN18785.1"/>
    <property type="molecule type" value="Genomic_DNA"/>
</dbReference>
<feature type="domain" description="HIG1" evidence="5">
    <location>
        <begin position="1"/>
        <end position="68"/>
    </location>
</feature>
<dbReference type="Proteomes" id="UP000193862">
    <property type="component" value="Unassembled WGS sequence"/>
</dbReference>
<evidence type="ECO:0000313" key="7">
    <source>
        <dbReference type="Proteomes" id="UP000193862"/>
    </source>
</evidence>
<dbReference type="AlphaFoldDB" id="A0A1Y5RKP5"/>
<evidence type="ECO:0000259" key="5">
    <source>
        <dbReference type="PROSITE" id="PS51503"/>
    </source>
</evidence>
<sequence length="68" mass="7253">MASQSLFTIVILGGLAVLVILMIGLGSFGKGGDFDRKNANRLMRYRVGAQALVVLLIVIFMVLRGSGN</sequence>
<organism evidence="6 7">
    <name type="scientific">Aquimixticola soesokkakensis</name>
    <dbReference type="NCBI Taxonomy" id="1519096"/>
    <lineage>
        <taxon>Bacteria</taxon>
        <taxon>Pseudomonadati</taxon>
        <taxon>Pseudomonadota</taxon>
        <taxon>Alphaproteobacteria</taxon>
        <taxon>Rhodobacterales</taxon>
        <taxon>Paracoccaceae</taxon>
        <taxon>Aquimixticola</taxon>
    </lineage>
</organism>
<evidence type="ECO:0000313" key="6">
    <source>
        <dbReference type="EMBL" id="SLN18785.1"/>
    </source>
</evidence>
<protein>
    <recommendedName>
        <fullName evidence="5">HIG1 domain-containing protein</fullName>
    </recommendedName>
</protein>
<feature type="transmembrane region" description="Helical" evidence="4">
    <location>
        <begin position="6"/>
        <end position="26"/>
    </location>
</feature>
<dbReference type="PROSITE" id="PS51503">
    <property type="entry name" value="HIG1"/>
    <property type="match status" value="1"/>
</dbReference>
<dbReference type="InterPro" id="IPR007667">
    <property type="entry name" value="Hypoxia_induced_domain"/>
</dbReference>
<keyword evidence="1 4" id="KW-0812">Transmembrane</keyword>
<evidence type="ECO:0000256" key="4">
    <source>
        <dbReference type="SAM" id="Phobius"/>
    </source>
</evidence>
<name>A0A1Y5RKP5_9RHOB</name>
<accession>A0A1Y5RKP5</accession>
<dbReference type="NCBIfam" id="NF033233">
    <property type="entry name" value="twin_helix"/>
    <property type="match status" value="1"/>
</dbReference>
<keyword evidence="7" id="KW-1185">Reference proteome</keyword>
<dbReference type="RefSeq" id="WP_085835135.1">
    <property type="nucleotide sequence ID" value="NZ_FWFS01000001.1"/>
</dbReference>
<gene>
    <name evidence="6" type="ORF">AQS8620_00408</name>
</gene>
<reference evidence="6 7" key="1">
    <citation type="submission" date="2017-03" db="EMBL/GenBank/DDBJ databases">
        <authorList>
            <person name="Afonso C.L."/>
            <person name="Miller P.J."/>
            <person name="Scott M.A."/>
            <person name="Spackman E."/>
            <person name="Goraichik I."/>
            <person name="Dimitrov K.M."/>
            <person name="Suarez D.L."/>
            <person name="Swayne D.E."/>
        </authorList>
    </citation>
    <scope>NUCLEOTIDE SEQUENCE [LARGE SCALE GENOMIC DNA]</scope>
    <source>
        <strain evidence="6 7">CECT 8620</strain>
    </source>
</reference>
<keyword evidence="2 4" id="KW-1133">Transmembrane helix</keyword>
<dbReference type="Pfam" id="PF04588">
    <property type="entry name" value="HIG_1_N"/>
    <property type="match status" value="1"/>
</dbReference>